<evidence type="ECO:0000256" key="1">
    <source>
        <dbReference type="ARBA" id="ARBA00004651"/>
    </source>
</evidence>
<dbReference type="Gene3D" id="3.40.50.300">
    <property type="entry name" value="P-loop containing nucleotide triphosphate hydrolases"/>
    <property type="match status" value="1"/>
</dbReference>
<dbReference type="InterPro" id="IPR014216">
    <property type="entry name" value="ABC_transptr_CydD"/>
</dbReference>
<dbReference type="PROSITE" id="PS50893">
    <property type="entry name" value="ABC_TRANSPORTER_2"/>
    <property type="match status" value="1"/>
</dbReference>
<feature type="transmembrane region" description="Helical" evidence="7">
    <location>
        <begin position="136"/>
        <end position="156"/>
    </location>
</feature>
<evidence type="ECO:0000256" key="7">
    <source>
        <dbReference type="SAM" id="Phobius"/>
    </source>
</evidence>
<evidence type="ECO:0000256" key="6">
    <source>
        <dbReference type="ARBA" id="ARBA00023136"/>
    </source>
</evidence>
<dbReference type="Pfam" id="PF00005">
    <property type="entry name" value="ABC_tran"/>
    <property type="match status" value="1"/>
</dbReference>
<dbReference type="InterPro" id="IPR036640">
    <property type="entry name" value="ABC1_TM_sf"/>
</dbReference>
<dbReference type="NCBIfam" id="TIGR02857">
    <property type="entry name" value="CydD"/>
    <property type="match status" value="1"/>
</dbReference>
<keyword evidence="6 7" id="KW-0472">Membrane</keyword>
<keyword evidence="4" id="KW-0067">ATP-binding</keyword>
<dbReference type="PROSITE" id="PS00211">
    <property type="entry name" value="ABC_TRANSPORTER_1"/>
    <property type="match status" value="1"/>
</dbReference>
<dbReference type="InterPro" id="IPR003439">
    <property type="entry name" value="ABC_transporter-like_ATP-bd"/>
</dbReference>
<keyword evidence="5 7" id="KW-1133">Transmembrane helix</keyword>
<comment type="subcellular location">
    <subcellularLocation>
        <location evidence="1">Cell membrane</location>
        <topology evidence="1">Multi-pass membrane protein</topology>
    </subcellularLocation>
</comment>
<evidence type="ECO:0000313" key="11">
    <source>
        <dbReference type="Proteomes" id="UP001055429"/>
    </source>
</evidence>
<dbReference type="InterPro" id="IPR003593">
    <property type="entry name" value="AAA+_ATPase"/>
</dbReference>
<dbReference type="EMBL" id="CP097649">
    <property type="protein sequence ID" value="URI15981.1"/>
    <property type="molecule type" value="Genomic_DNA"/>
</dbReference>
<evidence type="ECO:0000256" key="3">
    <source>
        <dbReference type="ARBA" id="ARBA00022741"/>
    </source>
</evidence>
<dbReference type="InterPro" id="IPR017871">
    <property type="entry name" value="ABC_transporter-like_CS"/>
</dbReference>
<feature type="domain" description="ABC transporter" evidence="8">
    <location>
        <begin position="338"/>
        <end position="536"/>
    </location>
</feature>
<keyword evidence="3" id="KW-0547">Nucleotide-binding</keyword>
<dbReference type="SMART" id="SM00382">
    <property type="entry name" value="AAA"/>
    <property type="match status" value="1"/>
</dbReference>
<dbReference type="Gene3D" id="1.20.1560.10">
    <property type="entry name" value="ABC transporter type 1, transmembrane domain"/>
    <property type="match status" value="1"/>
</dbReference>
<feature type="transmembrane region" description="Helical" evidence="7">
    <location>
        <begin position="60"/>
        <end position="80"/>
    </location>
</feature>
<keyword evidence="11" id="KW-1185">Reference proteome</keyword>
<dbReference type="InterPro" id="IPR011527">
    <property type="entry name" value="ABC1_TM_dom"/>
</dbReference>
<keyword evidence="2 7" id="KW-0812">Transmembrane</keyword>
<evidence type="ECO:0000259" key="9">
    <source>
        <dbReference type="PROSITE" id="PS50929"/>
    </source>
</evidence>
<dbReference type="Pfam" id="PF00664">
    <property type="entry name" value="ABC_membrane"/>
    <property type="match status" value="1"/>
</dbReference>
<evidence type="ECO:0000313" key="10">
    <source>
        <dbReference type="EMBL" id="URI15981.1"/>
    </source>
</evidence>
<feature type="transmembrane region" description="Helical" evidence="7">
    <location>
        <begin position="240"/>
        <end position="262"/>
    </location>
</feature>
<dbReference type="RefSeq" id="WP_250202230.1">
    <property type="nucleotide sequence ID" value="NZ_CP097649.1"/>
</dbReference>
<gene>
    <name evidence="10" type="primary">cydD</name>
    <name evidence="10" type="ORF">M8231_03040</name>
</gene>
<dbReference type="Proteomes" id="UP001055429">
    <property type="component" value="Chromosome"/>
</dbReference>
<accession>A0ABY4SQ68</accession>
<dbReference type="SUPFAM" id="SSF52540">
    <property type="entry name" value="P-loop containing nucleoside triphosphate hydrolases"/>
    <property type="match status" value="1"/>
</dbReference>
<proteinExistence type="predicted"/>
<feature type="transmembrane region" description="Helical" evidence="7">
    <location>
        <begin position="27"/>
        <end position="54"/>
    </location>
</feature>
<evidence type="ECO:0000259" key="8">
    <source>
        <dbReference type="PROSITE" id="PS50893"/>
    </source>
</evidence>
<sequence>MSLAPPAPSATTPAGWLKTVARPWRRLTLLASALVVADTAPAAGFALGVAMTVARIDQGVAAIAPWLALAAASLLARGLIGQGATSLGARLARAVKTDRRRRLLAELFAGGGRSPAHLTAVVEGVDALDGYFARFLPLRIGAAVSPLLIIALAAVASPVSAGILLFTLLPFILGMALAGTAAAGESRRQFQALERLSGLFVDRVRALPAILAFDAAPRTTSEVASASDELGRRTARVMRIAFVSSGVLEFFSALSVALIAVYCGFNLLRLLPFPAPETLDLPRAFFVLALAPETYQPLRRLAAAYHDRQAAEAAAPALMRPEPRATERYVLPDTAPSVRFRQVRIAYDGAPPVLDGFDLEVRPGQRVALVGASGTGKSSLLHLLLGLAPLSGGEVEVGDLPLSLTGGFAGRIAWASQNPVVVPGTLADNIRIADPSACPGRVLAAAGQAGLSGDLDRLLDERGGGLSGGERRRLGLARAFLKRAPLLLLDEPTANLDPASETAILEIVRQAAQGRTTLIATHSAAVAALADRVVRL</sequence>
<dbReference type="PANTHER" id="PTHR24221:SF590">
    <property type="entry name" value="COMPONENT LINKED WITH THE ASSEMBLY OF CYTOCHROME' TRANSPORT TRANSMEMBRANE ATP-BINDING PROTEIN ABC TRANSPORTER CYDD-RELATED"/>
    <property type="match status" value="1"/>
</dbReference>
<dbReference type="InterPro" id="IPR039421">
    <property type="entry name" value="Type_1_exporter"/>
</dbReference>
<evidence type="ECO:0000256" key="4">
    <source>
        <dbReference type="ARBA" id="ARBA00022840"/>
    </source>
</evidence>
<evidence type="ECO:0000256" key="2">
    <source>
        <dbReference type="ARBA" id="ARBA00022692"/>
    </source>
</evidence>
<feature type="transmembrane region" description="Helical" evidence="7">
    <location>
        <begin position="162"/>
        <end position="183"/>
    </location>
</feature>
<reference evidence="10" key="1">
    <citation type="submission" date="2022-05" db="EMBL/GenBank/DDBJ databases">
        <title>Brevundimonas albigilva TT17 genome sequence.</title>
        <authorList>
            <person name="Lee K."/>
            <person name="Son H."/>
        </authorList>
    </citation>
    <scope>NUCLEOTIDE SEQUENCE</scope>
    <source>
        <strain evidence="10">TT17</strain>
    </source>
</reference>
<protein>
    <submittedName>
        <fullName evidence="10">Thiol reductant ABC exporter subunit CydD</fullName>
    </submittedName>
</protein>
<dbReference type="InterPro" id="IPR027417">
    <property type="entry name" value="P-loop_NTPase"/>
</dbReference>
<evidence type="ECO:0000256" key="5">
    <source>
        <dbReference type="ARBA" id="ARBA00022989"/>
    </source>
</evidence>
<organism evidence="10 11">
    <name type="scientific">Brevundimonas albigilva</name>
    <dbReference type="NCBI Taxonomy" id="1312364"/>
    <lineage>
        <taxon>Bacteria</taxon>
        <taxon>Pseudomonadati</taxon>
        <taxon>Pseudomonadota</taxon>
        <taxon>Alphaproteobacteria</taxon>
        <taxon>Caulobacterales</taxon>
        <taxon>Caulobacteraceae</taxon>
        <taxon>Brevundimonas</taxon>
    </lineage>
</organism>
<dbReference type="PROSITE" id="PS50929">
    <property type="entry name" value="ABC_TM1F"/>
    <property type="match status" value="1"/>
</dbReference>
<dbReference type="SUPFAM" id="SSF90123">
    <property type="entry name" value="ABC transporter transmembrane region"/>
    <property type="match status" value="1"/>
</dbReference>
<dbReference type="CDD" id="cd18584">
    <property type="entry name" value="ABC_6TM_AarD_CydD"/>
    <property type="match status" value="1"/>
</dbReference>
<feature type="domain" description="ABC transmembrane type-1" evidence="9">
    <location>
        <begin position="39"/>
        <end position="310"/>
    </location>
</feature>
<dbReference type="CDD" id="cd03228">
    <property type="entry name" value="ABCC_MRP_Like"/>
    <property type="match status" value="1"/>
</dbReference>
<name>A0ABY4SQ68_9CAUL</name>
<dbReference type="PANTHER" id="PTHR24221">
    <property type="entry name" value="ATP-BINDING CASSETTE SUB-FAMILY B"/>
    <property type="match status" value="1"/>
</dbReference>